<keyword evidence="4" id="KW-1185">Reference proteome</keyword>
<dbReference type="AlphaFoldDB" id="A0A316A5S7"/>
<dbReference type="InterPro" id="IPR043128">
    <property type="entry name" value="Rev_trsase/Diguanyl_cyclase"/>
</dbReference>
<dbReference type="PANTHER" id="PTHR46663:SF2">
    <property type="entry name" value="GGDEF DOMAIN-CONTAINING PROTEIN"/>
    <property type="match status" value="1"/>
</dbReference>
<feature type="transmembrane region" description="Helical" evidence="1">
    <location>
        <begin position="93"/>
        <end position="112"/>
    </location>
</feature>
<dbReference type="PROSITE" id="PS50887">
    <property type="entry name" value="GGDEF"/>
    <property type="match status" value="1"/>
</dbReference>
<keyword evidence="1" id="KW-0472">Membrane</keyword>
<evidence type="ECO:0000259" key="2">
    <source>
        <dbReference type="PROSITE" id="PS50887"/>
    </source>
</evidence>
<dbReference type="NCBIfam" id="TIGR00254">
    <property type="entry name" value="GGDEF"/>
    <property type="match status" value="1"/>
</dbReference>
<dbReference type="OrthoDB" id="9804955at2"/>
<feature type="transmembrane region" description="Helical" evidence="1">
    <location>
        <begin position="169"/>
        <end position="189"/>
    </location>
</feature>
<evidence type="ECO:0000313" key="3">
    <source>
        <dbReference type="EMBL" id="SUQ12422.1"/>
    </source>
</evidence>
<protein>
    <submittedName>
        <fullName evidence="3">Diguanylate cyclase (GGDEF) domain-containing protein</fullName>
    </submittedName>
</protein>
<dbReference type="Gene3D" id="3.30.70.270">
    <property type="match status" value="1"/>
</dbReference>
<dbReference type="InterPro" id="IPR000160">
    <property type="entry name" value="GGDEF_dom"/>
</dbReference>
<dbReference type="Pfam" id="PF00990">
    <property type="entry name" value="GGDEF"/>
    <property type="match status" value="1"/>
</dbReference>
<accession>A0A316A5S7</accession>
<organism evidence="3 4">
    <name type="scientific">Faecalicatena contorta</name>
    <dbReference type="NCBI Taxonomy" id="39482"/>
    <lineage>
        <taxon>Bacteria</taxon>
        <taxon>Bacillati</taxon>
        <taxon>Bacillota</taxon>
        <taxon>Clostridia</taxon>
        <taxon>Lachnospirales</taxon>
        <taxon>Lachnospiraceae</taxon>
        <taxon>Faecalicatena</taxon>
    </lineage>
</organism>
<dbReference type="InterPro" id="IPR029787">
    <property type="entry name" value="Nucleotide_cyclase"/>
</dbReference>
<sequence length="378" mass="42837">MCLYFITGLKKDYEQKKKYFLTAGVEAAQKNLEVLKLVSLIILVLLFLFYAVILVLSKEVPITLTHLLPLPAAMIFFTVSSKYLKSNNRSKQVITALCLLFELFTFAFVIYIDVFPYSNAQGVFLPLVYVAFSVCFIFPFWQTFSILFIVEIIYIILINLVKDPIAVTNDIFISILGLVLAFTANHIILKSRVEDHCVCTRYIHLSMTDSLTGILNKKSCEDAIQKYLELNTNHFCALLFLDLDDFKNINDRIGHDIGDQVLEGVGKLLFKSFRSTDIVGRIGGDEFMVLIKDFRDSEDSLKKKCDILQYEICQAMLSLSVESSCSIGAVLFRNQNVDFQTIYRLADTSLYEAKLSGKNKCTMCGIPEGYTEKNLGSI</sequence>
<keyword evidence="1" id="KW-1133">Transmembrane helix</keyword>
<dbReference type="SMART" id="SM00267">
    <property type="entry name" value="GGDEF"/>
    <property type="match status" value="1"/>
</dbReference>
<gene>
    <name evidence="3" type="ORF">SAMN05216529_101317</name>
</gene>
<feature type="transmembrane region" description="Helical" evidence="1">
    <location>
        <begin position="62"/>
        <end position="81"/>
    </location>
</feature>
<dbReference type="SUPFAM" id="SSF55073">
    <property type="entry name" value="Nucleotide cyclase"/>
    <property type="match status" value="1"/>
</dbReference>
<evidence type="ECO:0000313" key="4">
    <source>
        <dbReference type="Proteomes" id="UP000254051"/>
    </source>
</evidence>
<dbReference type="RefSeq" id="WP_109708445.1">
    <property type="nucleotide sequence ID" value="NZ_QGDS01000001.1"/>
</dbReference>
<evidence type="ECO:0000256" key="1">
    <source>
        <dbReference type="SAM" id="Phobius"/>
    </source>
</evidence>
<feature type="transmembrane region" description="Helical" evidence="1">
    <location>
        <begin position="37"/>
        <end position="56"/>
    </location>
</feature>
<dbReference type="Proteomes" id="UP000254051">
    <property type="component" value="Unassembled WGS sequence"/>
</dbReference>
<keyword evidence="1" id="KW-0812">Transmembrane</keyword>
<reference evidence="4" key="1">
    <citation type="submission" date="2017-07" db="EMBL/GenBank/DDBJ databases">
        <authorList>
            <person name="Varghese N."/>
            <person name="Submissions S."/>
        </authorList>
    </citation>
    <scope>NUCLEOTIDE SEQUENCE [LARGE SCALE GENOMIC DNA]</scope>
    <source>
        <strain evidence="4">NLAE-zl-C134</strain>
    </source>
</reference>
<dbReference type="InterPro" id="IPR052163">
    <property type="entry name" value="DGC-Regulatory_Protein"/>
</dbReference>
<name>A0A316A5S7_9FIRM</name>
<dbReference type="PANTHER" id="PTHR46663">
    <property type="entry name" value="DIGUANYLATE CYCLASE DGCT-RELATED"/>
    <property type="match status" value="1"/>
</dbReference>
<dbReference type="EMBL" id="UHJJ01000001">
    <property type="protein sequence ID" value="SUQ12422.1"/>
    <property type="molecule type" value="Genomic_DNA"/>
</dbReference>
<dbReference type="CDD" id="cd01949">
    <property type="entry name" value="GGDEF"/>
    <property type="match status" value="1"/>
</dbReference>
<feature type="domain" description="GGDEF" evidence="2">
    <location>
        <begin position="234"/>
        <end position="366"/>
    </location>
</feature>
<proteinExistence type="predicted"/>
<feature type="transmembrane region" description="Helical" evidence="1">
    <location>
        <begin position="124"/>
        <end position="157"/>
    </location>
</feature>